<dbReference type="Pfam" id="PF03745">
    <property type="entry name" value="DUF309"/>
    <property type="match status" value="1"/>
</dbReference>
<dbReference type="InterPro" id="IPR005500">
    <property type="entry name" value="DUF309"/>
</dbReference>
<accession>K7RKD7</accession>
<dbReference type="Gene3D" id="1.10.3450.10">
    <property type="entry name" value="TTHA0068-like"/>
    <property type="match status" value="1"/>
</dbReference>
<dbReference type="AlphaFoldDB" id="K7RKD7"/>
<keyword evidence="2" id="KW-1185">Reference proteome</keyword>
<dbReference type="RefSeq" id="WP_016330041.1">
    <property type="nucleotide sequence ID" value="NC_019386.1"/>
</dbReference>
<dbReference type="InterPro" id="IPR023203">
    <property type="entry name" value="TTHA0068_sf"/>
</dbReference>
<dbReference type="EMBL" id="CP003249">
    <property type="protein sequence ID" value="AFV76862.1"/>
    <property type="molecule type" value="Genomic_DNA"/>
</dbReference>
<dbReference type="PANTHER" id="PTHR34796">
    <property type="entry name" value="EXPRESSED PROTEIN"/>
    <property type="match status" value="1"/>
</dbReference>
<evidence type="ECO:0000313" key="1">
    <source>
        <dbReference type="EMBL" id="AFV76862.1"/>
    </source>
</evidence>
<dbReference type="PATRIC" id="fig|751945.3.peg.1811"/>
<proteinExistence type="predicted"/>
<dbReference type="SUPFAM" id="SSF140663">
    <property type="entry name" value="TTHA0068-like"/>
    <property type="match status" value="1"/>
</dbReference>
<dbReference type="KEGG" id="tos:Theos_1846"/>
<dbReference type="OrthoDB" id="32765at2"/>
<gene>
    <name evidence="1" type="ORF">Theos_1846</name>
</gene>
<dbReference type="eggNOG" id="COG1547">
    <property type="taxonomic scope" value="Bacteria"/>
</dbReference>
<dbReference type="HOGENOM" id="CLU_125317_2_0_0"/>
<organism evidence="1 2">
    <name type="scientific">Thermus oshimai JL-2</name>
    <dbReference type="NCBI Taxonomy" id="751945"/>
    <lineage>
        <taxon>Bacteria</taxon>
        <taxon>Thermotogati</taxon>
        <taxon>Deinococcota</taxon>
        <taxon>Deinococci</taxon>
        <taxon>Thermales</taxon>
        <taxon>Thermaceae</taxon>
        <taxon>Thermus</taxon>
    </lineage>
</organism>
<evidence type="ECO:0008006" key="3">
    <source>
        <dbReference type="Google" id="ProtNLM"/>
    </source>
</evidence>
<name>K7RKD7_THEOS</name>
<dbReference type="STRING" id="751945.Theos_1846"/>
<dbReference type="Proteomes" id="UP000000211">
    <property type="component" value="Chromosome"/>
</dbReference>
<dbReference type="PANTHER" id="PTHR34796:SF1">
    <property type="entry name" value="EXPRESSED PROTEIN"/>
    <property type="match status" value="1"/>
</dbReference>
<sequence length="93" mass="10608">MEVLKEALRLWEEGRYFEVHEVLEEAWREAEGEERRFLQGLILLAAALHQKALGKTGLGNLRKAEARLRGLPSPYLGVDWEALLGEARRRLGA</sequence>
<protein>
    <recommendedName>
        <fullName evidence="3">DUF309 domain-containing protein</fullName>
    </recommendedName>
</protein>
<evidence type="ECO:0000313" key="2">
    <source>
        <dbReference type="Proteomes" id="UP000000211"/>
    </source>
</evidence>
<reference evidence="1 2" key="1">
    <citation type="journal article" date="2013" name="Genome Announc.">
        <title>Whole Genome Sequencing of Thermus oshimai JL-2 and Thermus thermophilus JL-18, Incomplete Denitrifiers from the United States Great Basin.</title>
        <authorList>
            <person name="Murugapiran S.K."/>
            <person name="Huntemann M."/>
            <person name="Wei C.L."/>
            <person name="Han J."/>
            <person name="Detter J.C."/>
            <person name="Han C.S."/>
            <person name="Erkkila T.H."/>
            <person name="Teshima H."/>
            <person name="Chen A."/>
            <person name="Kyrpides N."/>
            <person name="Mavrommatis K."/>
            <person name="Markowitz V."/>
            <person name="Szeto E."/>
            <person name="Ivanova N."/>
            <person name="Pagani I."/>
            <person name="Lam J."/>
            <person name="McDonald A.I."/>
            <person name="Dodsworth J.A."/>
            <person name="Pati A."/>
            <person name="Goodwin L."/>
            <person name="Peters L."/>
            <person name="Pitluck S."/>
            <person name="Woyke T."/>
            <person name="Hedlund B.P."/>
        </authorList>
    </citation>
    <scope>NUCLEOTIDE SEQUENCE</scope>
    <source>
        <strain evidence="1 2">JL-2</strain>
    </source>
</reference>